<gene>
    <name evidence="2" type="ORF">F3059_00465</name>
</gene>
<dbReference type="AlphaFoldDB" id="A0A6N6MAG2"/>
<name>A0A6N6MAG2_9FLAO</name>
<reference evidence="2 3" key="1">
    <citation type="submission" date="2019-09" db="EMBL/GenBank/DDBJ databases">
        <title>Genomes of Cryomorphaceae.</title>
        <authorList>
            <person name="Bowman J.P."/>
        </authorList>
    </citation>
    <scope>NUCLEOTIDE SEQUENCE [LARGE SCALE GENOMIC DNA]</scope>
    <source>
        <strain evidence="2 3">KCTC 52047</strain>
    </source>
</reference>
<organism evidence="2 3">
    <name type="scientific">Salibacter halophilus</name>
    <dbReference type="NCBI Taxonomy" id="1803916"/>
    <lineage>
        <taxon>Bacteria</taxon>
        <taxon>Pseudomonadati</taxon>
        <taxon>Bacteroidota</taxon>
        <taxon>Flavobacteriia</taxon>
        <taxon>Flavobacteriales</taxon>
        <taxon>Salibacteraceae</taxon>
        <taxon>Salibacter</taxon>
    </lineage>
</organism>
<keyword evidence="1" id="KW-0732">Signal</keyword>
<accession>A0A6N6MAG2</accession>
<evidence type="ECO:0008006" key="4">
    <source>
        <dbReference type="Google" id="ProtNLM"/>
    </source>
</evidence>
<keyword evidence="3" id="KW-1185">Reference proteome</keyword>
<evidence type="ECO:0000313" key="3">
    <source>
        <dbReference type="Proteomes" id="UP000435357"/>
    </source>
</evidence>
<feature type="signal peptide" evidence="1">
    <location>
        <begin position="1"/>
        <end position="19"/>
    </location>
</feature>
<comment type="caution">
    <text evidence="2">The sequence shown here is derived from an EMBL/GenBank/DDBJ whole genome shotgun (WGS) entry which is preliminary data.</text>
</comment>
<dbReference type="Proteomes" id="UP000435357">
    <property type="component" value="Unassembled WGS sequence"/>
</dbReference>
<dbReference type="EMBL" id="WACR01000001">
    <property type="protein sequence ID" value="KAB1065979.1"/>
    <property type="molecule type" value="Genomic_DNA"/>
</dbReference>
<proteinExistence type="predicted"/>
<dbReference type="OrthoDB" id="1187383at2"/>
<dbReference type="RefSeq" id="WP_151165967.1">
    <property type="nucleotide sequence ID" value="NZ_WACR01000001.1"/>
</dbReference>
<sequence length="235" mass="27148">MKKNITFFLLVLLSLHTYAQKENLTGLWEVEKVSVGEKNMTPVAKWFRINPDGKYQAGNGWLQNGKGNWSYDAESNMYTATDSLDITDEFGGFTVSFGAEKMFWEREEEGMHVKVTLMPIKELPMSPADYLKGVWDLVEITKEGQSVLSDFDSKDKHKLFIRWDRVYINFSPEGERLTGYWHIHGHRPEVTLIPHVGGGKSESWKIEVDHKELLMSGLSDSNKNIKRKYIRRNTL</sequence>
<evidence type="ECO:0000313" key="2">
    <source>
        <dbReference type="EMBL" id="KAB1065979.1"/>
    </source>
</evidence>
<protein>
    <recommendedName>
        <fullName evidence="4">Lipocalin-like domain-containing protein</fullName>
    </recommendedName>
</protein>
<feature type="chain" id="PRO_5027027415" description="Lipocalin-like domain-containing protein" evidence="1">
    <location>
        <begin position="20"/>
        <end position="235"/>
    </location>
</feature>
<evidence type="ECO:0000256" key="1">
    <source>
        <dbReference type="SAM" id="SignalP"/>
    </source>
</evidence>